<dbReference type="Bgee" id="ENSNBRG00000006906">
    <property type="expression patterns" value="Expressed in skeletal muscle tissue and 7 other cell types or tissues"/>
</dbReference>
<dbReference type="OMA" id="RIFWHLE"/>
<name>A0A3Q4GPS2_NEOBR</name>
<reference evidence="3" key="1">
    <citation type="submission" date="2025-08" db="UniProtKB">
        <authorList>
            <consortium name="Ensembl"/>
        </authorList>
    </citation>
    <scope>IDENTIFICATION</scope>
</reference>
<accession>A0A3Q4GPS2</accession>
<feature type="compositionally biased region" description="Polar residues" evidence="2">
    <location>
        <begin position="184"/>
        <end position="196"/>
    </location>
</feature>
<dbReference type="AlphaFoldDB" id="A0A3Q4GPS2"/>
<dbReference type="Proteomes" id="UP000261580">
    <property type="component" value="Unassembled WGS sequence"/>
</dbReference>
<evidence type="ECO:0000313" key="3">
    <source>
        <dbReference type="Ensembl" id="ENSNBRP00000008863.1"/>
    </source>
</evidence>
<dbReference type="PANTHER" id="PTHR13225">
    <property type="entry name" value="MISEXPRESSION SUPPRESSOR OF RAS 6"/>
    <property type="match status" value="1"/>
</dbReference>
<organism evidence="3 4">
    <name type="scientific">Neolamprologus brichardi</name>
    <name type="common">Fairy cichlid</name>
    <name type="synonym">Lamprologus brichardi</name>
    <dbReference type="NCBI Taxonomy" id="32507"/>
    <lineage>
        <taxon>Eukaryota</taxon>
        <taxon>Metazoa</taxon>
        <taxon>Chordata</taxon>
        <taxon>Craniata</taxon>
        <taxon>Vertebrata</taxon>
        <taxon>Euteleostomi</taxon>
        <taxon>Actinopterygii</taxon>
        <taxon>Neopterygii</taxon>
        <taxon>Teleostei</taxon>
        <taxon>Neoteleostei</taxon>
        <taxon>Acanthomorphata</taxon>
        <taxon>Ovalentaria</taxon>
        <taxon>Cichlomorphae</taxon>
        <taxon>Cichliformes</taxon>
        <taxon>Cichlidae</taxon>
        <taxon>African cichlids</taxon>
        <taxon>Pseudocrenilabrinae</taxon>
        <taxon>Lamprologini</taxon>
        <taxon>Neolamprologus</taxon>
    </lineage>
</organism>
<evidence type="ECO:0000313" key="4">
    <source>
        <dbReference type="Proteomes" id="UP000261580"/>
    </source>
</evidence>
<dbReference type="InterPro" id="IPR024131">
    <property type="entry name" value="UPF0489"/>
</dbReference>
<dbReference type="Pfam" id="PF12640">
    <property type="entry name" value="UPF0489"/>
    <property type="match status" value="1"/>
</dbReference>
<keyword evidence="4" id="KW-1185">Reference proteome</keyword>
<sequence>MSSVPLKRTYKRLPVCVVEDHHDVVCHIYRAIASRHLPMKDIKMIHLDSHPDLLIPVNMSADTVFDKEKLFGELSIENWIMPMVYAGHVSSVVWLHPYWAQQIREGEHSMTVGRDSSTTTIRVTSTDNYFLSDGLYVCEEQLENPKRFSLSVIRVDPVRPGHGSLTGTECDGKQKRTQRDVQSKDSQPPSANTDSLQPAEGSRAEDGADSTGGDGVDDEGSTGYIVRRISSSVSETEPYVLDVDLDFFSCKNPFKELYTQVCFKETLLQFQLLFISSFYFETLLLCVDHRIRQLEDLEAAFADLLDDDGEETVTRWATNPGMESLPQLVSSLKARNSCPDYEMVHQAGLTCDTVELPHHISSDEEIGRLISAVQLFLKVLPKPTLVTLSRSSLDEYCPVEQVDSIQRRVLAMLEGLYGALDVHKDYDNSSTETEQLPQGS</sequence>
<protein>
    <submittedName>
        <fullName evidence="3">Chromosome 5 open reading frame 22</fullName>
    </submittedName>
</protein>
<dbReference type="GeneTree" id="ENSGT00390000001801"/>
<feature type="region of interest" description="Disordered" evidence="2">
    <location>
        <begin position="161"/>
        <end position="221"/>
    </location>
</feature>
<feature type="compositionally biased region" description="Basic and acidic residues" evidence="2">
    <location>
        <begin position="170"/>
        <end position="183"/>
    </location>
</feature>
<evidence type="ECO:0000256" key="1">
    <source>
        <dbReference type="ARBA" id="ARBA00007099"/>
    </source>
</evidence>
<reference evidence="3" key="2">
    <citation type="submission" date="2025-09" db="UniProtKB">
        <authorList>
            <consortium name="Ensembl"/>
        </authorList>
    </citation>
    <scope>IDENTIFICATION</scope>
</reference>
<dbReference type="PANTHER" id="PTHR13225:SF3">
    <property type="entry name" value="UPF0489 PROTEIN C5ORF22"/>
    <property type="match status" value="1"/>
</dbReference>
<proteinExistence type="inferred from homology"/>
<evidence type="ECO:0000256" key="2">
    <source>
        <dbReference type="SAM" id="MobiDB-lite"/>
    </source>
</evidence>
<dbReference type="Ensembl" id="ENSNBRT00000009120.1">
    <property type="protein sequence ID" value="ENSNBRP00000008863.1"/>
    <property type="gene ID" value="ENSNBRG00000006906.1"/>
</dbReference>
<comment type="similarity">
    <text evidence="1">Belongs to the UPF0489 family.</text>
</comment>
<dbReference type="STRING" id="32507.ENSNBRP00000008863"/>